<dbReference type="PANTHER" id="PTHR11544">
    <property type="entry name" value="COLD SHOCK DOMAIN CONTAINING PROTEINS"/>
    <property type="match status" value="1"/>
</dbReference>
<dbReference type="SUPFAM" id="SSF50249">
    <property type="entry name" value="Nucleic acid-binding proteins"/>
    <property type="match status" value="1"/>
</dbReference>
<dbReference type="InterPro" id="IPR050181">
    <property type="entry name" value="Cold_shock_domain"/>
</dbReference>
<dbReference type="Proteomes" id="UP000070529">
    <property type="component" value="Unassembled WGS sequence"/>
</dbReference>
<keyword evidence="6" id="KW-1185">Reference proteome</keyword>
<comment type="subcellular location">
    <subcellularLocation>
        <location evidence="1 3">Cytoplasm</location>
    </subcellularLocation>
</comment>
<protein>
    <submittedName>
        <fullName evidence="5">Cold-shock protein</fullName>
    </submittedName>
</protein>
<dbReference type="STRING" id="294935.ATN88_10010"/>
<dbReference type="AlphaFoldDB" id="A0A135IAL0"/>
<sequence>MSKSTGTVKWFNEEKGFGFIQQENGPDVFVHFRAITGEGFKTLAEGQQVAFEIEQGQKGPQAANVEKI</sequence>
<gene>
    <name evidence="5" type="ORF">ATN88_10010</name>
</gene>
<dbReference type="GO" id="GO:0005829">
    <property type="term" value="C:cytosol"/>
    <property type="evidence" value="ECO:0007669"/>
    <property type="project" value="UniProtKB-ARBA"/>
</dbReference>
<evidence type="ECO:0000313" key="6">
    <source>
        <dbReference type="Proteomes" id="UP000070529"/>
    </source>
</evidence>
<feature type="domain" description="CSD" evidence="4">
    <location>
        <begin position="3"/>
        <end position="67"/>
    </location>
</feature>
<dbReference type="GO" id="GO:0003676">
    <property type="term" value="F:nucleic acid binding"/>
    <property type="evidence" value="ECO:0007669"/>
    <property type="project" value="InterPro"/>
</dbReference>
<dbReference type="EMBL" id="LNTY01000025">
    <property type="protein sequence ID" value="KXF82438.1"/>
    <property type="molecule type" value="Genomic_DNA"/>
</dbReference>
<dbReference type="PROSITE" id="PS00352">
    <property type="entry name" value="CSD_1"/>
    <property type="match status" value="1"/>
</dbReference>
<name>A0A135IAL0_9GAMM</name>
<dbReference type="PRINTS" id="PR00050">
    <property type="entry name" value="COLDSHOCK"/>
</dbReference>
<dbReference type="InterPro" id="IPR019844">
    <property type="entry name" value="CSD_CS"/>
</dbReference>
<dbReference type="InterPro" id="IPR012156">
    <property type="entry name" value="Cold_shock_CspA"/>
</dbReference>
<evidence type="ECO:0000259" key="4">
    <source>
        <dbReference type="PROSITE" id="PS51857"/>
    </source>
</evidence>
<dbReference type="Pfam" id="PF00313">
    <property type="entry name" value="CSD"/>
    <property type="match status" value="1"/>
</dbReference>
<proteinExistence type="predicted"/>
<dbReference type="Gene3D" id="2.40.50.140">
    <property type="entry name" value="Nucleic acid-binding proteins"/>
    <property type="match status" value="1"/>
</dbReference>
<dbReference type="PROSITE" id="PS51857">
    <property type="entry name" value="CSD_2"/>
    <property type="match status" value="1"/>
</dbReference>
<evidence type="ECO:0000256" key="3">
    <source>
        <dbReference type="RuleBase" id="RU000408"/>
    </source>
</evidence>
<dbReference type="FunFam" id="2.40.50.140:FF:000006">
    <property type="entry name" value="Cold shock protein CspC"/>
    <property type="match status" value="1"/>
</dbReference>
<dbReference type="InterPro" id="IPR012340">
    <property type="entry name" value="NA-bd_OB-fold"/>
</dbReference>
<evidence type="ECO:0000313" key="5">
    <source>
        <dbReference type="EMBL" id="KXF82438.1"/>
    </source>
</evidence>
<dbReference type="OrthoDB" id="9810590at2"/>
<dbReference type="InterPro" id="IPR011129">
    <property type="entry name" value="CSD"/>
</dbReference>
<evidence type="ECO:0000256" key="2">
    <source>
        <dbReference type="ARBA" id="ARBA00022490"/>
    </source>
</evidence>
<dbReference type="RefSeq" id="WP_067414018.1">
    <property type="nucleotide sequence ID" value="NZ_LNTY01000025.1"/>
</dbReference>
<evidence type="ECO:0000256" key="1">
    <source>
        <dbReference type="ARBA" id="ARBA00004496"/>
    </source>
</evidence>
<dbReference type="Gene3D" id="6.20.370.130">
    <property type="match status" value="1"/>
</dbReference>
<accession>A0A135IAL0</accession>
<organism evidence="5 6">
    <name type="scientific">Enterovibrio coralii</name>
    <dbReference type="NCBI Taxonomy" id="294935"/>
    <lineage>
        <taxon>Bacteria</taxon>
        <taxon>Pseudomonadati</taxon>
        <taxon>Pseudomonadota</taxon>
        <taxon>Gammaproteobacteria</taxon>
        <taxon>Vibrionales</taxon>
        <taxon>Vibrionaceae</taxon>
        <taxon>Enterovibrio</taxon>
    </lineage>
</organism>
<dbReference type="SMART" id="SM00357">
    <property type="entry name" value="CSP"/>
    <property type="match status" value="1"/>
</dbReference>
<keyword evidence="2" id="KW-0963">Cytoplasm</keyword>
<dbReference type="PIRSF" id="PIRSF002599">
    <property type="entry name" value="Cold_shock_A"/>
    <property type="match status" value="1"/>
</dbReference>
<dbReference type="InterPro" id="IPR002059">
    <property type="entry name" value="CSP_DNA-bd"/>
</dbReference>
<comment type="caution">
    <text evidence="5">The sequence shown here is derived from an EMBL/GenBank/DDBJ whole genome shotgun (WGS) entry which is preliminary data.</text>
</comment>
<dbReference type="CDD" id="cd04458">
    <property type="entry name" value="CSP_CDS"/>
    <property type="match status" value="1"/>
</dbReference>
<reference evidence="5 6" key="1">
    <citation type="submission" date="2015-11" db="EMBL/GenBank/DDBJ databases">
        <title>Genomic Taxonomy of the Vibrionaceae.</title>
        <authorList>
            <person name="Gomez-Gil B."/>
            <person name="Enciso-Ibarra J."/>
        </authorList>
    </citation>
    <scope>NUCLEOTIDE SEQUENCE [LARGE SCALE GENOMIC DNA]</scope>
    <source>
        <strain evidence="5 6">CAIM 912</strain>
    </source>
</reference>